<dbReference type="Pfam" id="PF14223">
    <property type="entry name" value="Retrotran_gag_2"/>
    <property type="match status" value="1"/>
</dbReference>
<dbReference type="PANTHER" id="PTHR45708">
    <property type="entry name" value="ENDOCHITINASE"/>
    <property type="match status" value="1"/>
</dbReference>
<name>A0AAQ3TF89_PASNO</name>
<evidence type="ECO:0000256" key="8">
    <source>
        <dbReference type="SAM" id="MobiDB-lite"/>
    </source>
</evidence>
<evidence type="ECO:0000256" key="6">
    <source>
        <dbReference type="ARBA" id="ARBA00023295"/>
    </source>
</evidence>
<dbReference type="Proteomes" id="UP001341281">
    <property type="component" value="Chromosome 04"/>
</dbReference>
<evidence type="ECO:0000313" key="12">
    <source>
        <dbReference type="Proteomes" id="UP001341281"/>
    </source>
</evidence>
<keyword evidence="7" id="KW-0119">Carbohydrate metabolism</keyword>
<dbReference type="CDD" id="cd02877">
    <property type="entry name" value="GH18_hevamine_XipI_class_III"/>
    <property type="match status" value="1"/>
</dbReference>
<evidence type="ECO:0000259" key="10">
    <source>
        <dbReference type="PROSITE" id="PS51910"/>
    </source>
</evidence>
<dbReference type="GO" id="GO:0005576">
    <property type="term" value="C:extracellular region"/>
    <property type="evidence" value="ECO:0007669"/>
    <property type="project" value="TreeGrafter"/>
</dbReference>
<keyword evidence="6" id="KW-0326">Glycosidase</keyword>
<dbReference type="InterPro" id="IPR001223">
    <property type="entry name" value="Glyco_hydro18_cat"/>
</dbReference>
<dbReference type="InterPro" id="IPR045321">
    <property type="entry name" value="Cts1-like"/>
</dbReference>
<evidence type="ECO:0000256" key="1">
    <source>
        <dbReference type="ARBA" id="ARBA00000822"/>
    </source>
</evidence>
<dbReference type="SUPFAM" id="SSF51445">
    <property type="entry name" value="(Trans)glycosidases"/>
    <property type="match status" value="1"/>
</dbReference>
<dbReference type="AlphaFoldDB" id="A0AAQ3TF89"/>
<dbReference type="PANTHER" id="PTHR45708:SF49">
    <property type="entry name" value="ENDOCHITINASE"/>
    <property type="match status" value="1"/>
</dbReference>
<dbReference type="InterPro" id="IPR050542">
    <property type="entry name" value="Glycosyl_Hydrlase18_Chitinase"/>
</dbReference>
<evidence type="ECO:0000256" key="3">
    <source>
        <dbReference type="ARBA" id="ARBA00022801"/>
    </source>
</evidence>
<feature type="domain" description="GH18" evidence="10">
    <location>
        <begin position="36"/>
        <end position="318"/>
    </location>
</feature>
<dbReference type="InterPro" id="IPR017853">
    <property type="entry name" value="GH"/>
</dbReference>
<reference evidence="11 12" key="1">
    <citation type="submission" date="2024-02" db="EMBL/GenBank/DDBJ databases">
        <title>High-quality chromosome-scale genome assembly of Pensacola bahiagrass (Paspalum notatum Flugge var. saurae).</title>
        <authorList>
            <person name="Vega J.M."/>
            <person name="Podio M."/>
            <person name="Orjuela J."/>
            <person name="Siena L.A."/>
            <person name="Pessino S.C."/>
            <person name="Combes M.C."/>
            <person name="Mariac C."/>
            <person name="Albertini E."/>
            <person name="Pupilli F."/>
            <person name="Ortiz J.P.A."/>
            <person name="Leblanc O."/>
        </authorList>
    </citation>
    <scope>NUCLEOTIDE SEQUENCE [LARGE SCALE GENOMIC DNA]</scope>
    <source>
        <strain evidence="11">R1</strain>
        <tissue evidence="11">Leaf</tissue>
    </source>
</reference>
<keyword evidence="12" id="KW-1185">Reference proteome</keyword>
<evidence type="ECO:0000313" key="11">
    <source>
        <dbReference type="EMBL" id="WVZ72458.1"/>
    </source>
</evidence>
<gene>
    <name evidence="11" type="ORF">U9M48_020916</name>
</gene>
<evidence type="ECO:0000256" key="5">
    <source>
        <dbReference type="ARBA" id="ARBA00023157"/>
    </source>
</evidence>
<keyword evidence="5" id="KW-1015">Disulfide bond</keyword>
<sequence>MVVDRALNSPMACGGKVLCIYLILAHAVAASSATVNSISIYWGQNVYEGSLAKACRTGRYAMVLMAFLSVFGSGQTPALNFAGHCNPSSGDCADLRYDIIDCQSMGVKVLLSLGGGAGSYGLSSTSDAEGLATYLWDNFLGGSGKTSLRPFGDAVLDGIDLDITNSSSSHYDDLAHNLTSLYKGDKGGRRYLLTAAPQCPYPDASLGPALATGLFDHVWVQFYNNPSCQYDPGNVGNLKSAWDQWAQALPSASVFLGLPASSDAAESGYIDPQVLVSQVLPVVNRSTNYGGIMLWSRLYDEASGYSMQFTIKGTNACNGSTKWLTDSRGLRQCTASQLTDFARQCTTSQLFAHHLEVLKETTAAALWLKLEQLCMTKDLTSKMHLKQKLFLHKLQDGGKVMDHLSEFKEIVADLESMEVSRGSLVVMKGDMKSANLYLLRGYKSGVKGYKLWNPETRKVVISRNVVFNEPQMLHDTLTDTPIGSHEKSSVLVEHFVDAPRKEIDNVPDEPISEDSSTVEDAPIVSRSSPPLQQRSIAVDRTEGNRSRRRLIEECNIAYALSVAEEIEGNVEPSTYSEAISSINSNDWVTAMHDEMESLEKNGTWELVKLPTEKKPIRCKWIFKRKEGISPSEEVRYKARLVAKGYSQIPGIDYNDVFSPVVKHSSIRTLFSIVAMHDYELEQLDVKTAFLHGELEEDIYMDQPEVYDILPCFRIN</sequence>
<dbReference type="Pfam" id="PF25597">
    <property type="entry name" value="SH3_retrovirus"/>
    <property type="match status" value="1"/>
</dbReference>
<comment type="catalytic activity">
    <reaction evidence="1">
        <text>Random endo-hydrolysis of N-acetyl-beta-D-glucosaminide (1-&gt;4)-beta-linkages in chitin and chitodextrins.</text>
        <dbReference type="EC" id="3.2.1.14"/>
    </reaction>
</comment>
<feature type="region of interest" description="Disordered" evidence="8">
    <location>
        <begin position="502"/>
        <end position="531"/>
    </location>
</feature>
<dbReference type="EMBL" id="CP144748">
    <property type="protein sequence ID" value="WVZ72458.1"/>
    <property type="molecule type" value="Genomic_DNA"/>
</dbReference>
<organism evidence="11 12">
    <name type="scientific">Paspalum notatum var. saurae</name>
    <dbReference type="NCBI Taxonomy" id="547442"/>
    <lineage>
        <taxon>Eukaryota</taxon>
        <taxon>Viridiplantae</taxon>
        <taxon>Streptophyta</taxon>
        <taxon>Embryophyta</taxon>
        <taxon>Tracheophyta</taxon>
        <taxon>Spermatophyta</taxon>
        <taxon>Magnoliopsida</taxon>
        <taxon>Liliopsida</taxon>
        <taxon>Poales</taxon>
        <taxon>Poaceae</taxon>
        <taxon>PACMAD clade</taxon>
        <taxon>Panicoideae</taxon>
        <taxon>Andropogonodae</taxon>
        <taxon>Paspaleae</taxon>
        <taxon>Paspalinae</taxon>
        <taxon>Paspalum</taxon>
    </lineage>
</organism>
<dbReference type="InterPro" id="IPR057670">
    <property type="entry name" value="SH3_retrovirus"/>
</dbReference>
<accession>A0AAQ3TF89</accession>
<dbReference type="GO" id="GO:0006032">
    <property type="term" value="P:chitin catabolic process"/>
    <property type="evidence" value="ECO:0007669"/>
    <property type="project" value="UniProtKB-KW"/>
</dbReference>
<dbReference type="GO" id="GO:0008843">
    <property type="term" value="F:endochitinase activity"/>
    <property type="evidence" value="ECO:0007669"/>
    <property type="project" value="UniProtKB-EC"/>
</dbReference>
<keyword evidence="9" id="KW-0732">Signal</keyword>
<evidence type="ECO:0000256" key="9">
    <source>
        <dbReference type="SAM" id="SignalP"/>
    </source>
</evidence>
<keyword evidence="7" id="KW-0624">Polysaccharide degradation</keyword>
<dbReference type="Pfam" id="PF07727">
    <property type="entry name" value="RVT_2"/>
    <property type="match status" value="1"/>
</dbReference>
<evidence type="ECO:0000256" key="2">
    <source>
        <dbReference type="ARBA" id="ARBA00012729"/>
    </source>
</evidence>
<feature type="chain" id="PRO_5044883498" description="chitinase" evidence="9">
    <location>
        <begin position="34"/>
        <end position="715"/>
    </location>
</feature>
<dbReference type="PROSITE" id="PS51910">
    <property type="entry name" value="GH18_2"/>
    <property type="match status" value="1"/>
</dbReference>
<keyword evidence="3" id="KW-0378">Hydrolase</keyword>
<dbReference type="EC" id="3.2.1.14" evidence="2"/>
<proteinExistence type="predicted"/>
<keyword evidence="4" id="KW-0146">Chitin degradation</keyword>
<dbReference type="GO" id="GO:0000272">
    <property type="term" value="P:polysaccharide catabolic process"/>
    <property type="evidence" value="ECO:0007669"/>
    <property type="project" value="UniProtKB-KW"/>
</dbReference>
<dbReference type="Pfam" id="PF00704">
    <property type="entry name" value="Glyco_hydro_18"/>
    <property type="match status" value="1"/>
</dbReference>
<dbReference type="InterPro" id="IPR013103">
    <property type="entry name" value="RVT_2"/>
</dbReference>
<protein>
    <recommendedName>
        <fullName evidence="2">chitinase</fullName>
        <ecNumber evidence="2">3.2.1.14</ecNumber>
    </recommendedName>
</protein>
<dbReference type="Gene3D" id="3.20.20.80">
    <property type="entry name" value="Glycosidases"/>
    <property type="match status" value="1"/>
</dbReference>
<evidence type="ECO:0000256" key="4">
    <source>
        <dbReference type="ARBA" id="ARBA00023024"/>
    </source>
</evidence>
<evidence type="ECO:0000256" key="7">
    <source>
        <dbReference type="ARBA" id="ARBA00023326"/>
    </source>
</evidence>
<dbReference type="FunFam" id="3.20.20.80:FF:000015">
    <property type="entry name" value="Acidic endochitinase SE2"/>
    <property type="match status" value="1"/>
</dbReference>
<feature type="signal peptide" evidence="9">
    <location>
        <begin position="1"/>
        <end position="33"/>
    </location>
</feature>